<dbReference type="OrthoDB" id="5295974at2"/>
<proteinExistence type="predicted"/>
<accession>A0A378LSQ2</accession>
<dbReference type="AlphaFoldDB" id="A0A378LSQ2"/>
<dbReference type="EMBL" id="UGPB01000001">
    <property type="protein sequence ID" value="STY29380.1"/>
    <property type="molecule type" value="Genomic_DNA"/>
</dbReference>
<evidence type="ECO:0000313" key="2">
    <source>
        <dbReference type="Proteomes" id="UP000255297"/>
    </source>
</evidence>
<keyword evidence="2" id="KW-1185">Reference proteome</keyword>
<gene>
    <name evidence="1" type="ORF">NCTC11532_01566</name>
</gene>
<evidence type="ECO:0000313" key="1">
    <source>
        <dbReference type="EMBL" id="STY29380.1"/>
    </source>
</evidence>
<reference evidence="1 2" key="1">
    <citation type="submission" date="2018-06" db="EMBL/GenBank/DDBJ databases">
        <authorList>
            <consortium name="Pathogen Informatics"/>
            <person name="Doyle S."/>
        </authorList>
    </citation>
    <scope>NUCLEOTIDE SEQUENCE [LARGE SCALE GENOMIC DNA]</scope>
    <source>
        <strain evidence="1 2">NCTC11532</strain>
    </source>
</reference>
<protein>
    <submittedName>
        <fullName evidence="1">Uncharacterized protein conserved in bacteria</fullName>
    </submittedName>
</protein>
<dbReference type="RefSeq" id="WP_031565648.1">
    <property type="nucleotide sequence ID" value="NZ_CAAAIS010000003.1"/>
</dbReference>
<dbReference type="Proteomes" id="UP000255297">
    <property type="component" value="Unassembled WGS sequence"/>
</dbReference>
<name>A0A378LSQ2_9GAMM</name>
<sequence>MHVVIDSDCSSIPDGINPFNSEGNALLNFLLSVGYDPVNPPLAELLKRHHNLEGQWLIMTPIHWEATHNDAMIVAWGKDLQLSQPEAKSWFDLFSQYFAEENALLYFHDSETWLLCRDNQVSIEAKPPHHLLHQSLMPELAKLDKTMFWQKFITEVQMFFASQANQSVANGLWVWGGGKLKDKIPINICVDEHYYPIAQIVSNQVTLYRPEIKLKDQQILLLKDFSMLSARHQEELSSISVQWFWNNVAYSTAPHRWYVRLWRKLIHAH</sequence>
<organism evidence="1 2">
    <name type="scientific">Legionella wadsworthii</name>
    <dbReference type="NCBI Taxonomy" id="28088"/>
    <lineage>
        <taxon>Bacteria</taxon>
        <taxon>Pseudomonadati</taxon>
        <taxon>Pseudomonadota</taxon>
        <taxon>Gammaproteobacteria</taxon>
        <taxon>Legionellales</taxon>
        <taxon>Legionellaceae</taxon>
        <taxon>Legionella</taxon>
    </lineage>
</organism>
<dbReference type="STRING" id="1122170.GCA_000701265_00921"/>